<dbReference type="Gene3D" id="1.10.287.110">
    <property type="entry name" value="DnaJ domain"/>
    <property type="match status" value="1"/>
</dbReference>
<dbReference type="InterPro" id="IPR001623">
    <property type="entry name" value="DnaJ_domain"/>
</dbReference>
<gene>
    <name evidence="4" type="ORF">OXX778_LOCUS16902</name>
</gene>
<feature type="coiled-coil region" evidence="1">
    <location>
        <begin position="984"/>
        <end position="1024"/>
    </location>
</feature>
<keyword evidence="1" id="KW-0175">Coiled coil</keyword>
<reference evidence="4" key="1">
    <citation type="submission" date="2021-02" db="EMBL/GenBank/DDBJ databases">
        <authorList>
            <person name="Nowell W R."/>
        </authorList>
    </citation>
    <scope>NUCLEOTIDE SEQUENCE</scope>
    <source>
        <strain evidence="4">Ploen Becks lab</strain>
    </source>
</reference>
<dbReference type="SMART" id="SM00271">
    <property type="entry name" value="DnaJ"/>
    <property type="match status" value="1"/>
</dbReference>
<name>A0A814HIC4_9BILA</name>
<dbReference type="InterPro" id="IPR036869">
    <property type="entry name" value="J_dom_sf"/>
</dbReference>
<sequence length="1044" mass="117879">MESLIKQFDTEHGLAMSKKIPGYLLENKDKDILNSEVKEIEFIGLNEIYYLRTVYDVEPKIIERAQIQIGSGLAVLAIGLVFPPALVVCGPVAGALISEGVCDIVMELISQGDSEFNEKEYAKSKIISYGISVATMGISAVASCLKLLSKASKVCASISNAFRNSPFMKSIMKKVGDKIMDLSKKIDTLIKTRLADIEKISKLSKVDKIKLAFRNVAVETLTSVGTSVLDQQITEPALKEILKSLKPQIKQKVKEKLENCQEIIDKMKSYKKNEKEKELDKDISKALDSDITEDILDISREISIGVLSSAKQKWVRNIALILDSVVSIHKMNTFADNFCIKLNQHLKTIDSNSQKKADSNSEDLSEVVDNLSDQVTERIFSLAINLGKQFTGRITNPLISNVVEHIVPSVKFNGNSNDSIIQKNDDDSSKVNQNTEFQNALKTLGLGPNPTLAEITRAYRLKSLLNHPDRGGSTEAMQRINNARVILMNNSTKPHSNSTANNSTENNSTRNNSNSSGNPIPKNSLIVMGNTEINNCGQYVISKIFNVDPHDLWRKTGVTNFGQGSHVSDHKLQFRILGFEPVEYNFKSLTRNDVQDFLKTNNSSQAMLFINKQNTESIGHVVLVKNTNNILTVHDTFYKMPLDEFLLKKNGSLTGTLLTGNNLDFQMTHVRNAINQNSMPHQSLFNLHSTGQESNRQRYGSVTGKKKNKKRKRISSTDANQNKKNRKRKIFTENNTHYPGFTLNGAIKEHVHGRVSDFLKVCEIVRLLKINGCDFVVEASAKFQAFQGIHPGKDDSSKDHRIIDSSNFDRMNNDLKNHDTSQTTKNIEQYIKQYQDHLSNLDKTQRAHERISPTFNKELKFEFNGISYRFNNIDFILNNFDKRFSSLNFPFQVGTHLDAAHTTGIHIQAQTKDKFFNFVQQNLLNRLISMTNLLPKCLNIGPDKIIDDAQQKFAEKLIDLIGKNKTLSIQDMKNLMHEYIDTCIDKLTIKKNEVNDNLVKLEVLAKYIDELKRIKNTIDDLIVSKIRLNCKEDISCLMEEFEKK</sequence>
<dbReference type="AlphaFoldDB" id="A0A814HIC4"/>
<dbReference type="EMBL" id="CAJNOC010004145">
    <property type="protein sequence ID" value="CAF1011247.1"/>
    <property type="molecule type" value="Genomic_DNA"/>
</dbReference>
<evidence type="ECO:0000256" key="1">
    <source>
        <dbReference type="SAM" id="Coils"/>
    </source>
</evidence>
<feature type="region of interest" description="Disordered" evidence="2">
    <location>
        <begin position="684"/>
        <end position="733"/>
    </location>
</feature>
<evidence type="ECO:0000313" key="4">
    <source>
        <dbReference type="EMBL" id="CAF1011247.1"/>
    </source>
</evidence>
<feature type="compositionally biased region" description="Low complexity" evidence="2">
    <location>
        <begin position="496"/>
        <end position="518"/>
    </location>
</feature>
<evidence type="ECO:0000313" key="5">
    <source>
        <dbReference type="Proteomes" id="UP000663879"/>
    </source>
</evidence>
<dbReference type="OrthoDB" id="10250354at2759"/>
<accession>A0A814HIC4</accession>
<evidence type="ECO:0000259" key="3">
    <source>
        <dbReference type="PROSITE" id="PS50076"/>
    </source>
</evidence>
<proteinExistence type="predicted"/>
<organism evidence="4 5">
    <name type="scientific">Brachionus calyciflorus</name>
    <dbReference type="NCBI Taxonomy" id="104777"/>
    <lineage>
        <taxon>Eukaryota</taxon>
        <taxon>Metazoa</taxon>
        <taxon>Spiralia</taxon>
        <taxon>Gnathifera</taxon>
        <taxon>Rotifera</taxon>
        <taxon>Eurotatoria</taxon>
        <taxon>Monogononta</taxon>
        <taxon>Pseudotrocha</taxon>
        <taxon>Ploima</taxon>
        <taxon>Brachionidae</taxon>
        <taxon>Brachionus</taxon>
    </lineage>
</organism>
<dbReference type="CDD" id="cd06257">
    <property type="entry name" value="DnaJ"/>
    <property type="match status" value="1"/>
</dbReference>
<evidence type="ECO:0000256" key="2">
    <source>
        <dbReference type="SAM" id="MobiDB-lite"/>
    </source>
</evidence>
<dbReference type="PROSITE" id="PS50076">
    <property type="entry name" value="DNAJ_2"/>
    <property type="match status" value="1"/>
</dbReference>
<dbReference type="SUPFAM" id="SSF46565">
    <property type="entry name" value="Chaperone J-domain"/>
    <property type="match status" value="1"/>
</dbReference>
<protein>
    <recommendedName>
        <fullName evidence="3">J domain-containing protein</fullName>
    </recommendedName>
</protein>
<feature type="compositionally biased region" description="Basic residues" evidence="2">
    <location>
        <begin position="704"/>
        <end position="714"/>
    </location>
</feature>
<feature type="region of interest" description="Disordered" evidence="2">
    <location>
        <begin position="490"/>
        <end position="523"/>
    </location>
</feature>
<keyword evidence="5" id="KW-1185">Reference proteome</keyword>
<feature type="compositionally biased region" description="Polar residues" evidence="2">
    <location>
        <begin position="684"/>
        <end position="700"/>
    </location>
</feature>
<comment type="caution">
    <text evidence="4">The sequence shown here is derived from an EMBL/GenBank/DDBJ whole genome shotgun (WGS) entry which is preliminary data.</text>
</comment>
<dbReference type="Proteomes" id="UP000663879">
    <property type="component" value="Unassembled WGS sequence"/>
</dbReference>
<feature type="domain" description="J" evidence="3">
    <location>
        <begin position="439"/>
        <end position="500"/>
    </location>
</feature>